<evidence type="ECO:0000256" key="2">
    <source>
        <dbReference type="ARBA" id="ARBA00022448"/>
    </source>
</evidence>
<dbReference type="InterPro" id="IPR051921">
    <property type="entry name" value="ABC_osmolyte_uptake_ATP-bind"/>
</dbReference>
<feature type="transmembrane region" description="Helical" evidence="8">
    <location>
        <begin position="390"/>
        <end position="409"/>
    </location>
</feature>
<dbReference type="GO" id="GO:0055085">
    <property type="term" value="P:transmembrane transport"/>
    <property type="evidence" value="ECO:0007669"/>
    <property type="project" value="InterPro"/>
</dbReference>
<dbReference type="InterPro" id="IPR000515">
    <property type="entry name" value="MetI-like"/>
</dbReference>
<dbReference type="PROSITE" id="PS50928">
    <property type="entry name" value="ABC_TM1"/>
    <property type="match status" value="1"/>
</dbReference>
<dbReference type="Proteomes" id="UP001152918">
    <property type="component" value="Chromosome"/>
</dbReference>
<gene>
    <name evidence="12" type="ordered locus">PFLU_2225</name>
</gene>
<comment type="subcellular location">
    <subcellularLocation>
        <location evidence="1 8">Cell membrane</location>
        <topology evidence="1 8">Multi-pass membrane protein</topology>
    </subcellularLocation>
</comment>
<dbReference type="SUPFAM" id="SSF52540">
    <property type="entry name" value="P-loop containing nucleoside triphosphate hydrolases"/>
    <property type="match status" value="1"/>
</dbReference>
<proteinExistence type="inferred from homology"/>
<keyword evidence="7 8" id="KW-0472">Membrane</keyword>
<dbReference type="GO" id="GO:0005524">
    <property type="term" value="F:ATP binding"/>
    <property type="evidence" value="ECO:0007669"/>
    <property type="project" value="UniProtKB-KW"/>
</dbReference>
<dbReference type="PANTHER" id="PTHR43869">
    <property type="entry name" value="GLYCINE BETAINE/PROLINE BETAINE TRANSPORT SYSTEM ATP-BINDING PROTEIN PROV"/>
    <property type="match status" value="1"/>
</dbReference>
<protein>
    <submittedName>
        <fullName evidence="11 12">Bi-functional protein (ATP-binding and permease)</fullName>
    </submittedName>
</protein>
<dbReference type="Pfam" id="PF00005">
    <property type="entry name" value="ABC_tran"/>
    <property type="match status" value="1"/>
</dbReference>
<evidence type="ECO:0000256" key="1">
    <source>
        <dbReference type="ARBA" id="ARBA00004651"/>
    </source>
</evidence>
<keyword evidence="6 8" id="KW-1133">Transmembrane helix</keyword>
<dbReference type="HOGENOM" id="CLU_022653_0_0_6"/>
<feature type="transmembrane region" description="Helical" evidence="8">
    <location>
        <begin position="589"/>
        <end position="617"/>
    </location>
</feature>
<feature type="transmembrane region" description="Helical" evidence="8">
    <location>
        <begin position="704"/>
        <end position="721"/>
    </location>
</feature>
<keyword evidence="2 8" id="KW-0813">Transport</keyword>
<feature type="domain" description="ABC transporter" evidence="9">
    <location>
        <begin position="69"/>
        <end position="310"/>
    </location>
</feature>
<dbReference type="KEGG" id="pfs:PFLU_2225"/>
<dbReference type="AlphaFoldDB" id="C3K931"/>
<evidence type="ECO:0000256" key="7">
    <source>
        <dbReference type="ARBA" id="ARBA00023136"/>
    </source>
</evidence>
<keyword evidence="5 12" id="KW-0067">ATP-binding</keyword>
<accession>C3K931</accession>
<evidence type="ECO:0000256" key="5">
    <source>
        <dbReference type="ARBA" id="ARBA00022840"/>
    </source>
</evidence>
<dbReference type="InterPro" id="IPR003593">
    <property type="entry name" value="AAA+_ATPase"/>
</dbReference>
<evidence type="ECO:0000259" key="10">
    <source>
        <dbReference type="PROSITE" id="PS50928"/>
    </source>
</evidence>
<keyword evidence="4" id="KW-0547">Nucleotide-binding</keyword>
<dbReference type="InterPro" id="IPR003439">
    <property type="entry name" value="ABC_transporter-like_ATP-bd"/>
</dbReference>
<comment type="similarity">
    <text evidence="8">Belongs to the binding-protein-dependent transport system permease family.</text>
</comment>
<dbReference type="Gene3D" id="3.40.50.300">
    <property type="entry name" value="P-loop containing nucleotide triphosphate hydrolases"/>
    <property type="match status" value="1"/>
</dbReference>
<dbReference type="SMART" id="SM00382">
    <property type="entry name" value="AAA"/>
    <property type="match status" value="1"/>
</dbReference>
<feature type="transmembrane region" description="Helical" evidence="8">
    <location>
        <begin position="421"/>
        <end position="440"/>
    </location>
</feature>
<organism evidence="12">
    <name type="scientific">Pseudomonas fluorescens (strain SBW25)</name>
    <dbReference type="NCBI Taxonomy" id="216595"/>
    <lineage>
        <taxon>Bacteria</taxon>
        <taxon>Pseudomonadati</taxon>
        <taxon>Pseudomonadota</taxon>
        <taxon>Gammaproteobacteria</taxon>
        <taxon>Pseudomonadales</taxon>
        <taxon>Pseudomonadaceae</taxon>
        <taxon>Pseudomonas</taxon>
    </lineage>
</organism>
<dbReference type="Gene3D" id="1.10.3720.10">
    <property type="entry name" value="MetI-like"/>
    <property type="match status" value="1"/>
</dbReference>
<dbReference type="EMBL" id="AM181176">
    <property type="protein sequence ID" value="CAY48461.1"/>
    <property type="molecule type" value="Genomic_DNA"/>
</dbReference>
<feature type="transmembrane region" description="Helical" evidence="8">
    <location>
        <begin position="497"/>
        <end position="515"/>
    </location>
</feature>
<evidence type="ECO:0000313" key="12">
    <source>
        <dbReference type="EMBL" id="CAY48461.1"/>
    </source>
</evidence>
<dbReference type="PROSITE" id="PS00211">
    <property type="entry name" value="ABC_TRANSPORTER_1"/>
    <property type="match status" value="1"/>
</dbReference>
<dbReference type="FunFam" id="1.10.3720.10:FF:000001">
    <property type="entry name" value="Glycine betaine ABC transporter, permease"/>
    <property type="match status" value="1"/>
</dbReference>
<reference evidence="11" key="2">
    <citation type="submission" date="2023-10" db="EMBL/GenBank/DDBJ databases">
        <authorList>
            <person name="Fortmann-Grote C."/>
        </authorList>
    </citation>
    <scope>NUCLEOTIDE SEQUENCE</scope>
    <source>
        <strain evidence="11">SBW25</strain>
    </source>
</reference>
<dbReference type="PANTHER" id="PTHR43869:SF1">
    <property type="entry name" value="GLYCINE BETAINE_PROLINE BETAINE TRANSPORT SYSTEM ATP-BINDING PROTEIN PROV"/>
    <property type="match status" value="1"/>
</dbReference>
<evidence type="ECO:0000259" key="9">
    <source>
        <dbReference type="PROSITE" id="PS50893"/>
    </source>
</evidence>
<dbReference type="InterPro" id="IPR017871">
    <property type="entry name" value="ABC_transporter-like_CS"/>
</dbReference>
<feature type="transmembrane region" description="Helical" evidence="8">
    <location>
        <begin position="521"/>
        <end position="539"/>
    </location>
</feature>
<evidence type="ECO:0000313" key="11">
    <source>
        <dbReference type="EMBL" id="CAI2796481.1"/>
    </source>
</evidence>
<keyword evidence="3 8" id="KW-0812">Transmembrane</keyword>
<feature type="transmembrane region" description="Helical" evidence="8">
    <location>
        <begin position="546"/>
        <end position="569"/>
    </location>
</feature>
<dbReference type="EMBL" id="OV986001">
    <property type="protein sequence ID" value="CAI2796481.1"/>
    <property type="molecule type" value="Genomic_DNA"/>
</dbReference>
<evidence type="ECO:0000256" key="3">
    <source>
        <dbReference type="ARBA" id="ARBA00022692"/>
    </source>
</evidence>
<feature type="transmembrane region" description="Helical" evidence="8">
    <location>
        <begin position="468"/>
        <end position="490"/>
    </location>
</feature>
<evidence type="ECO:0000256" key="4">
    <source>
        <dbReference type="ARBA" id="ARBA00022741"/>
    </source>
</evidence>
<sequence length="733" mass="78541">MLQDTVFGSWPEAQPIFYSGASALPASRGRLPGAPVTLIQTSLATARIDSSQQRAQPSSDHANEADVVLELRDVTKAYLRKGSSVLPAVSNVSLKVRRGEVLCLMGTSGSGKSTLLRHINRLIEPSSGDVLIEGQTISGLSHKALRDLRSRRIGMVFQHFGLLPHRTVLDNVALPLELRGEPESIRHAAAILQLRAVGLEGWGEHYPHELSGGMQQRVGLARALVTDPDILLMDEPFSALDPTIRRDLQSHFLALVHERGISTLLVTHDPAEAIRLADRIAVLRRGRLVQLGTPKQLLEHPVDAEVADFFRDFNSTHTPLHSVDSVGLQPPETAPRGPHVQPGLRGWQALLLGPAALAARGKGGLFWLGFAVELAALAALAQGIATSSWLAILAAVMVFAASRFTALSLSRQPVLRNVSGWGLPLAVLVVSQALVIWRVVTPDATGVLLQFPVNRQALLLAAQSIDEFIGWSQVTFEGAFVGVIVAVRTVIEGIENLLGWLPWPVSALTLVFLAWRSAGLPLALTSSAALLYIGLFGFWERTIATLALVGSSVLIALVIGVPTGILLAKRPLLRRVITPLLDVMQTLPTFVYLIPAVAFFSVGKTPAVIATVIFALAPMIRLTSLGIQEVAKDAVEAAVAHGASPWQTLIKVQLPLARRSLLLGINQTIVMSLSMVVVAALIGAGGLGYDVMTALRNIKGGEGVLAGVAIVLCALIPDRIIQSSLRKQDHRHN</sequence>
<dbReference type="GO" id="GO:0016887">
    <property type="term" value="F:ATP hydrolysis activity"/>
    <property type="evidence" value="ECO:0007669"/>
    <property type="project" value="InterPro"/>
</dbReference>
<dbReference type="Pfam" id="PF00528">
    <property type="entry name" value="BPD_transp_1"/>
    <property type="match status" value="1"/>
</dbReference>
<dbReference type="eggNOG" id="COG4176">
    <property type="taxonomic scope" value="Bacteria"/>
</dbReference>
<reference evidence="12" key="1">
    <citation type="journal article" date="2009" name="Genome Biol.">
        <title>Genomic and genetic analyses of diversity and plant interactions of Pseudomonas fluorescens.</title>
        <authorList>
            <person name="Silby M.W."/>
            <person name="Cerdeno-Tarraga A.M."/>
            <person name="Vernikos G.S."/>
            <person name="Giddens S.R."/>
            <person name="Jackson R.W."/>
            <person name="Preston G.M."/>
            <person name="Zhang X.X."/>
            <person name="Moon C.D."/>
            <person name="Gehrig S.M."/>
            <person name="Godfrey S.A."/>
            <person name="Knight C.G."/>
            <person name="Malone J.G."/>
            <person name="Robinson Z."/>
            <person name="Spiers A.J."/>
            <person name="Harris S."/>
            <person name="Challis G.L."/>
            <person name="Yaxley A.M."/>
            <person name="Harris D."/>
            <person name="Seeger K."/>
            <person name="Murphy L."/>
            <person name="Rutter S."/>
            <person name="Squares R."/>
            <person name="Quail M.A."/>
            <person name="Saunders E."/>
            <person name="Mavromatis K."/>
            <person name="Brettin T.S."/>
            <person name="Bentley S.D."/>
            <person name="Hothersall J."/>
            <person name="Stephens E."/>
            <person name="Thomas C.M."/>
            <person name="Parkhill J."/>
            <person name="Levy S.B."/>
            <person name="Rainey P.B."/>
            <person name="Thomson N.R."/>
        </authorList>
    </citation>
    <scope>NUCLEOTIDE SEQUENCE [LARGE SCALE GENOMIC DNA]</scope>
    <source>
        <strain evidence="12">SBW25</strain>
    </source>
</reference>
<name>C3K931_PSEFS</name>
<dbReference type="PROSITE" id="PS50893">
    <property type="entry name" value="ABC_TRANSPORTER_2"/>
    <property type="match status" value="1"/>
</dbReference>
<feature type="domain" description="ABC transmembrane type-1" evidence="10">
    <location>
        <begin position="542"/>
        <end position="721"/>
    </location>
</feature>
<dbReference type="FunFam" id="3.40.50.300:FF:000425">
    <property type="entry name" value="Probable ABC transporter, ATP-binding subunit"/>
    <property type="match status" value="1"/>
</dbReference>
<dbReference type="SUPFAM" id="SSF161098">
    <property type="entry name" value="MetI-like"/>
    <property type="match status" value="1"/>
</dbReference>
<feature type="transmembrane region" description="Helical" evidence="8">
    <location>
        <begin position="661"/>
        <end position="684"/>
    </location>
</feature>
<evidence type="ECO:0000256" key="8">
    <source>
        <dbReference type="RuleBase" id="RU363032"/>
    </source>
</evidence>
<dbReference type="GO" id="GO:0005886">
    <property type="term" value="C:plasma membrane"/>
    <property type="evidence" value="ECO:0007669"/>
    <property type="project" value="UniProtKB-SubCell"/>
</dbReference>
<dbReference type="CDD" id="cd06261">
    <property type="entry name" value="TM_PBP2"/>
    <property type="match status" value="1"/>
</dbReference>
<dbReference type="InterPro" id="IPR027417">
    <property type="entry name" value="P-loop_NTPase"/>
</dbReference>
<evidence type="ECO:0000256" key="6">
    <source>
        <dbReference type="ARBA" id="ARBA00022989"/>
    </source>
</evidence>
<dbReference type="eggNOG" id="COG4175">
    <property type="taxonomic scope" value="Bacteria"/>
</dbReference>
<dbReference type="InterPro" id="IPR035906">
    <property type="entry name" value="MetI-like_sf"/>
</dbReference>
<dbReference type="GO" id="GO:0031460">
    <property type="term" value="P:glycine betaine transport"/>
    <property type="evidence" value="ECO:0007669"/>
    <property type="project" value="UniProtKB-ARBA"/>
</dbReference>